<feature type="region of interest" description="Disordered" evidence="1">
    <location>
        <begin position="49"/>
        <end position="108"/>
    </location>
</feature>
<proteinExistence type="predicted"/>
<feature type="non-terminal residue" evidence="2">
    <location>
        <position position="1"/>
    </location>
</feature>
<evidence type="ECO:0000256" key="1">
    <source>
        <dbReference type="SAM" id="MobiDB-lite"/>
    </source>
</evidence>
<evidence type="ECO:0000313" key="2">
    <source>
        <dbReference type="EMBL" id="CAA9432786.1"/>
    </source>
</evidence>
<feature type="compositionally biased region" description="Basic residues" evidence="1">
    <location>
        <begin position="61"/>
        <end position="70"/>
    </location>
</feature>
<organism evidence="2">
    <name type="scientific">uncultured Rubrobacteraceae bacterium</name>
    <dbReference type="NCBI Taxonomy" id="349277"/>
    <lineage>
        <taxon>Bacteria</taxon>
        <taxon>Bacillati</taxon>
        <taxon>Actinomycetota</taxon>
        <taxon>Rubrobacteria</taxon>
        <taxon>Rubrobacterales</taxon>
        <taxon>Rubrobacteraceae</taxon>
        <taxon>environmental samples</taxon>
    </lineage>
</organism>
<dbReference type="AlphaFoldDB" id="A0A6J4QAX2"/>
<feature type="compositionally biased region" description="Basic and acidic residues" evidence="1">
    <location>
        <begin position="71"/>
        <end position="108"/>
    </location>
</feature>
<name>A0A6J4QAX2_9ACTN</name>
<dbReference type="EMBL" id="CADCVB010000119">
    <property type="protein sequence ID" value="CAA9432786.1"/>
    <property type="molecule type" value="Genomic_DNA"/>
</dbReference>
<sequence>VPGGLHRLVRGHLGTHGLGHAAGGVALENPGNRYGGRDLFALDRQLRRGPDVPPALGLGRSGHHVPRLRRDRGARLRLRPDPRDRDQGPQPRTDRVRPARESLVRERL</sequence>
<reference evidence="2" key="1">
    <citation type="submission" date="2020-02" db="EMBL/GenBank/DDBJ databases">
        <authorList>
            <person name="Meier V. D."/>
        </authorList>
    </citation>
    <scope>NUCLEOTIDE SEQUENCE</scope>
    <source>
        <strain evidence="2">AVDCRST_MAG78</strain>
    </source>
</reference>
<gene>
    <name evidence="2" type="ORF">AVDCRST_MAG78-1809</name>
</gene>
<accession>A0A6J4QAX2</accession>
<feature type="region of interest" description="Disordered" evidence="1">
    <location>
        <begin position="14"/>
        <end position="34"/>
    </location>
</feature>
<protein>
    <submittedName>
        <fullName evidence="2">Uncharacterized protein</fullName>
    </submittedName>
</protein>
<feature type="non-terminal residue" evidence="2">
    <location>
        <position position="108"/>
    </location>
</feature>